<proteinExistence type="predicted"/>
<keyword evidence="3" id="KW-1185">Reference proteome</keyword>
<dbReference type="EMBL" id="BMKW01000001">
    <property type="protein sequence ID" value="GGI98738.1"/>
    <property type="molecule type" value="Genomic_DNA"/>
</dbReference>
<dbReference type="RefSeq" id="WP_188965037.1">
    <property type="nucleotide sequence ID" value="NZ_BMKW01000001.1"/>
</dbReference>
<feature type="transmembrane region" description="Helical" evidence="1">
    <location>
        <begin position="51"/>
        <end position="72"/>
    </location>
</feature>
<dbReference type="Proteomes" id="UP000661507">
    <property type="component" value="Unassembled WGS sequence"/>
</dbReference>
<dbReference type="AlphaFoldDB" id="A0A917K3J3"/>
<reference evidence="2" key="1">
    <citation type="journal article" date="2014" name="Int. J. Syst. Evol. Microbiol.">
        <title>Complete genome sequence of Corynebacterium casei LMG S-19264T (=DSM 44701T), isolated from a smear-ripened cheese.</title>
        <authorList>
            <consortium name="US DOE Joint Genome Institute (JGI-PGF)"/>
            <person name="Walter F."/>
            <person name="Albersmeier A."/>
            <person name="Kalinowski J."/>
            <person name="Ruckert C."/>
        </authorList>
    </citation>
    <scope>NUCLEOTIDE SEQUENCE</scope>
    <source>
        <strain evidence="2">CGMCC 1.3617</strain>
    </source>
</reference>
<name>A0A917K3J3_9PROT</name>
<keyword evidence="1" id="KW-0472">Membrane</keyword>
<evidence type="ECO:0000313" key="2">
    <source>
        <dbReference type="EMBL" id="GGI98738.1"/>
    </source>
</evidence>
<sequence length="427" mass="45004">MTDRITMAWLPTILLGLLIGLAAGAYGGVVADAAVPWLRISAREGGSGMFVALMILLGFVGGSILGMVLCRLTGGPGLPGVARGFGIGLAGVLGVITLLGGLAWLSREVEPLIGGKPLDVAVEIRLAEGEARPVAAEGGYSYVSMHSGPQRSGRAGPLDIEAARLEDERWIIPGSVPIHISVDDRVVGVVLLGGGTRFFTVNVPARPARVDGDWSSWREPDASSAAPPPTGVGFELRYRVVLRPPPPPPVEMPAPAGPPPLPEADAPTEAWLAFTSVTMPSETRDRALATVQDRADFVPLMAARIVEGDAETARDAMYLVGQMRPPPAVLGDAVRRRAAALVVMIEAIDPDDENSLALLYDRPHTLATGVFAAAFGLRAAGVDIRPELHAIATAAAPREKQARDIVGMMDRVIAYFDKLDREGRVLD</sequence>
<gene>
    <name evidence="2" type="ORF">GCM10011320_01900</name>
</gene>
<reference evidence="2" key="2">
    <citation type="submission" date="2020-09" db="EMBL/GenBank/DDBJ databases">
        <authorList>
            <person name="Sun Q."/>
            <person name="Zhou Y."/>
        </authorList>
    </citation>
    <scope>NUCLEOTIDE SEQUENCE</scope>
    <source>
        <strain evidence="2">CGMCC 1.3617</strain>
    </source>
</reference>
<keyword evidence="1" id="KW-0812">Transmembrane</keyword>
<organism evidence="2 3">
    <name type="scientific">Neoroseomonas lacus</name>
    <dbReference type="NCBI Taxonomy" id="287609"/>
    <lineage>
        <taxon>Bacteria</taxon>
        <taxon>Pseudomonadati</taxon>
        <taxon>Pseudomonadota</taxon>
        <taxon>Alphaproteobacteria</taxon>
        <taxon>Acetobacterales</taxon>
        <taxon>Acetobacteraceae</taxon>
        <taxon>Neoroseomonas</taxon>
    </lineage>
</organism>
<evidence type="ECO:0000313" key="3">
    <source>
        <dbReference type="Proteomes" id="UP000661507"/>
    </source>
</evidence>
<accession>A0A917K3J3</accession>
<evidence type="ECO:0000256" key="1">
    <source>
        <dbReference type="SAM" id="Phobius"/>
    </source>
</evidence>
<comment type="caution">
    <text evidence="2">The sequence shown here is derived from an EMBL/GenBank/DDBJ whole genome shotgun (WGS) entry which is preliminary data.</text>
</comment>
<keyword evidence="1" id="KW-1133">Transmembrane helix</keyword>
<protein>
    <submittedName>
        <fullName evidence="2">Uncharacterized protein</fullName>
    </submittedName>
</protein>
<feature type="transmembrane region" description="Helical" evidence="1">
    <location>
        <begin position="84"/>
        <end position="105"/>
    </location>
</feature>